<evidence type="ECO:0000313" key="2">
    <source>
        <dbReference type="Proteomes" id="UP000704712"/>
    </source>
</evidence>
<evidence type="ECO:0000313" key="1">
    <source>
        <dbReference type="EMBL" id="KAF4129758.1"/>
    </source>
</evidence>
<organism evidence="1 2">
    <name type="scientific">Phytophthora infestans</name>
    <name type="common">Potato late blight agent</name>
    <name type="synonym">Botrytis infestans</name>
    <dbReference type="NCBI Taxonomy" id="4787"/>
    <lineage>
        <taxon>Eukaryota</taxon>
        <taxon>Sar</taxon>
        <taxon>Stramenopiles</taxon>
        <taxon>Oomycota</taxon>
        <taxon>Peronosporomycetes</taxon>
        <taxon>Peronosporales</taxon>
        <taxon>Peronosporaceae</taxon>
        <taxon>Phytophthora</taxon>
    </lineage>
</organism>
<comment type="caution">
    <text evidence="1">The sequence shown here is derived from an EMBL/GenBank/DDBJ whole genome shotgun (WGS) entry which is preliminary data.</text>
</comment>
<accession>A0A8S9TUY6</accession>
<dbReference type="AlphaFoldDB" id="A0A8S9TUY6"/>
<proteinExistence type="predicted"/>
<dbReference type="EMBL" id="JAACNO010002931">
    <property type="protein sequence ID" value="KAF4129758.1"/>
    <property type="molecule type" value="Genomic_DNA"/>
</dbReference>
<gene>
    <name evidence="1" type="ORF">GN958_ATG21061</name>
</gene>
<protein>
    <submittedName>
        <fullName evidence="1">Uncharacterized protein</fullName>
    </submittedName>
</protein>
<reference evidence="1" key="1">
    <citation type="submission" date="2020-03" db="EMBL/GenBank/DDBJ databases">
        <title>Hybrid Assembly of Korean Phytophthora infestans isolates.</title>
        <authorList>
            <person name="Prokchorchik M."/>
            <person name="Lee Y."/>
            <person name="Seo J."/>
            <person name="Cho J.-H."/>
            <person name="Park Y.-E."/>
            <person name="Jang D.-C."/>
            <person name="Im J.-S."/>
            <person name="Choi J.-G."/>
            <person name="Park H.-J."/>
            <person name="Lee G.-B."/>
            <person name="Lee Y.-G."/>
            <person name="Hong S.-Y."/>
            <person name="Cho K."/>
            <person name="Sohn K.H."/>
        </authorList>
    </citation>
    <scope>NUCLEOTIDE SEQUENCE</scope>
    <source>
        <strain evidence="1">KR_2_A2</strain>
    </source>
</reference>
<feature type="non-terminal residue" evidence="1">
    <location>
        <position position="77"/>
    </location>
</feature>
<sequence>MSYKGTDTSLVLIIRCRMPEGKMRSTARPALSHKGRSSSGVTLRNKAIYGDGNDRACITTTGFGASSFPYLLLFFTP</sequence>
<name>A0A8S9TUY6_PHYIN</name>
<dbReference type="Proteomes" id="UP000704712">
    <property type="component" value="Unassembled WGS sequence"/>
</dbReference>